<sequence>MQNLDSANRSLLADARAFSDGQPEAEEVVVFELLVPGAAKVPPQRQYLEVASLVVLPSSVSSTVPSTIVTDLRVSDTARRLTWKVTATLTAPPAQARRH</sequence>
<protein>
    <submittedName>
        <fullName evidence="1">Uncharacterized protein</fullName>
    </submittedName>
</protein>
<accession>A0ABR8JQS9</accession>
<comment type="caution">
    <text evidence="1">The sequence shown here is derived from an EMBL/GenBank/DDBJ whole genome shotgun (WGS) entry which is preliminary data.</text>
</comment>
<keyword evidence="2" id="KW-1185">Reference proteome</keyword>
<evidence type="ECO:0000313" key="2">
    <source>
        <dbReference type="Proteomes" id="UP000606003"/>
    </source>
</evidence>
<evidence type="ECO:0000313" key="1">
    <source>
        <dbReference type="EMBL" id="MBD2720955.1"/>
    </source>
</evidence>
<proteinExistence type="predicted"/>
<name>A0ABR8JQS9_9BACT</name>
<gene>
    <name evidence="1" type="ORF">IC234_02375</name>
</gene>
<dbReference type="Proteomes" id="UP000606003">
    <property type="component" value="Unassembled WGS sequence"/>
</dbReference>
<organism evidence="1 2">
    <name type="scientific">Hymenobacter armeniacus</name>
    <dbReference type="NCBI Taxonomy" id="2771358"/>
    <lineage>
        <taxon>Bacteria</taxon>
        <taxon>Pseudomonadati</taxon>
        <taxon>Bacteroidota</taxon>
        <taxon>Cytophagia</taxon>
        <taxon>Cytophagales</taxon>
        <taxon>Hymenobacteraceae</taxon>
        <taxon>Hymenobacter</taxon>
    </lineage>
</organism>
<reference evidence="1 2" key="1">
    <citation type="submission" date="2020-09" db="EMBL/GenBank/DDBJ databases">
        <authorList>
            <person name="Kim M.K."/>
        </authorList>
    </citation>
    <scope>NUCLEOTIDE SEQUENCE [LARGE SCALE GENOMIC DNA]</scope>
    <source>
        <strain evidence="1 2">BT189</strain>
    </source>
</reference>
<dbReference type="RefSeq" id="WP_190922221.1">
    <property type="nucleotide sequence ID" value="NZ_JACXAC010000001.1"/>
</dbReference>
<dbReference type="EMBL" id="JACXAC010000001">
    <property type="protein sequence ID" value="MBD2720955.1"/>
    <property type="molecule type" value="Genomic_DNA"/>
</dbReference>